<sequence length="742" mass="85245">MVPDKTWMAKDRTAKEWQDGMKAFLDFAFRGAHKRDVVGQTHHGEKAVPISAVKQSTIDEGSTSREVAPTNVVEQSSNTEGSTRDDDAMCSMLNHIIRGTNIEDNKSTDDSDEEGTATEEPGGCAKAFFDLLKDAKKDLYPGCEEATKLSFIVRLYQIKCLHGLSNKACEAILDLFSYVLPKGHCIPNTLEKLQKVVRDLGLDYQKIDACKNDCVLFWKDYAELDKCPNCGESRWKSNKGCGQGDVAPCGRTKKLVPQKILRYFPLTPRLQRLCMAEPTASHMRWHKEECVDDGIMRHPADSKTWKHFDALHPHFASDPRDVRLGLASDGFNPFGLMNVSYRNNIDVYLQPLIAELCELWTVVLSGWSTKGRLACPYCHISPEYLWLKFGCKHCYMGHRRLLHRRHRWRRNKASFNNKPEHRDAPKPLSGEDVLQQYNSFDQIKFGPSKKRKRDDTDRWHNWKKKSIFFQLPYWKTLLVRHNLDVMHIEKNICESILGTLLEMDGKSKDSLKARLDMEQMGIRPDQHPVVENDKYKMPATLYALSKDDKLALCKFLEDVKMPNGYGSNIKRFVDVTGCKVSGMKTHDCHVIFQKLLPIAIRKLLPEDVVVPLIELSNFFAEICSRELSTDDLFRLGEKIPEILCRLEMIFPPAFFDIMVHLPIHLAEEASLGGPVLYRWMYPIERPERHESTVRNEPPIGSSIFSKVDHSKKGFKFEVLTRAELKKIMFYIISNYDEATPWI</sequence>
<dbReference type="PANTHER" id="PTHR10775">
    <property type="entry name" value="OS08G0208400 PROTEIN"/>
    <property type="match status" value="1"/>
</dbReference>
<accession>A0AAQ3U3F4</accession>
<evidence type="ECO:0000313" key="3">
    <source>
        <dbReference type="EMBL" id="WVZ83514.1"/>
    </source>
</evidence>
<organism evidence="3 4">
    <name type="scientific">Paspalum notatum var. saurae</name>
    <dbReference type="NCBI Taxonomy" id="547442"/>
    <lineage>
        <taxon>Eukaryota</taxon>
        <taxon>Viridiplantae</taxon>
        <taxon>Streptophyta</taxon>
        <taxon>Embryophyta</taxon>
        <taxon>Tracheophyta</taxon>
        <taxon>Spermatophyta</taxon>
        <taxon>Magnoliopsida</taxon>
        <taxon>Liliopsida</taxon>
        <taxon>Poales</taxon>
        <taxon>Poaceae</taxon>
        <taxon>PACMAD clade</taxon>
        <taxon>Panicoideae</taxon>
        <taxon>Andropogonodae</taxon>
        <taxon>Paspaleae</taxon>
        <taxon>Paspalinae</taxon>
        <taxon>Paspalum</taxon>
    </lineage>
</organism>
<protein>
    <recommendedName>
        <fullName evidence="2">DUF4218 domain-containing protein</fullName>
    </recommendedName>
</protein>
<evidence type="ECO:0000313" key="4">
    <source>
        <dbReference type="Proteomes" id="UP001341281"/>
    </source>
</evidence>
<dbReference type="InterPro" id="IPR025452">
    <property type="entry name" value="DUF4218"/>
</dbReference>
<evidence type="ECO:0000256" key="1">
    <source>
        <dbReference type="SAM" id="MobiDB-lite"/>
    </source>
</evidence>
<dbReference type="PANTHER" id="PTHR10775:SF177">
    <property type="entry name" value="TNP2, PARTIAL"/>
    <property type="match status" value="1"/>
</dbReference>
<dbReference type="Proteomes" id="UP001341281">
    <property type="component" value="Chromosome 07"/>
</dbReference>
<dbReference type="EMBL" id="CP144751">
    <property type="protein sequence ID" value="WVZ83514.1"/>
    <property type="molecule type" value="Genomic_DNA"/>
</dbReference>
<evidence type="ECO:0000259" key="2">
    <source>
        <dbReference type="Pfam" id="PF13960"/>
    </source>
</evidence>
<feature type="region of interest" description="Disordered" evidence="1">
    <location>
        <begin position="101"/>
        <end position="121"/>
    </location>
</feature>
<reference evidence="3 4" key="1">
    <citation type="submission" date="2024-02" db="EMBL/GenBank/DDBJ databases">
        <title>High-quality chromosome-scale genome assembly of Pensacola bahiagrass (Paspalum notatum Flugge var. saurae).</title>
        <authorList>
            <person name="Vega J.M."/>
            <person name="Podio M."/>
            <person name="Orjuela J."/>
            <person name="Siena L.A."/>
            <person name="Pessino S.C."/>
            <person name="Combes M.C."/>
            <person name="Mariac C."/>
            <person name="Albertini E."/>
            <person name="Pupilli F."/>
            <person name="Ortiz J.P.A."/>
            <person name="Leblanc O."/>
        </authorList>
    </citation>
    <scope>NUCLEOTIDE SEQUENCE [LARGE SCALE GENOMIC DNA]</scope>
    <source>
        <strain evidence="3">R1</strain>
        <tissue evidence="3">Leaf</tissue>
    </source>
</reference>
<proteinExistence type="predicted"/>
<feature type="compositionally biased region" description="Polar residues" evidence="1">
    <location>
        <begin position="55"/>
        <end position="65"/>
    </location>
</feature>
<dbReference type="Pfam" id="PF02992">
    <property type="entry name" value="Transposase_21"/>
    <property type="match status" value="2"/>
</dbReference>
<dbReference type="AlphaFoldDB" id="A0AAQ3U3F4"/>
<feature type="domain" description="DUF4218" evidence="2">
    <location>
        <begin position="622"/>
        <end position="695"/>
    </location>
</feature>
<feature type="compositionally biased region" description="Polar residues" evidence="1">
    <location>
        <begin position="72"/>
        <end position="81"/>
    </location>
</feature>
<gene>
    <name evidence="3" type="ORF">U9M48_030656</name>
</gene>
<dbReference type="Pfam" id="PF13960">
    <property type="entry name" value="DUF4218"/>
    <property type="match status" value="1"/>
</dbReference>
<dbReference type="InterPro" id="IPR004242">
    <property type="entry name" value="Transposase_21"/>
</dbReference>
<feature type="non-terminal residue" evidence="3">
    <location>
        <position position="1"/>
    </location>
</feature>
<keyword evidence="4" id="KW-1185">Reference proteome</keyword>
<name>A0AAQ3U3F4_PASNO</name>
<feature type="region of interest" description="Disordered" evidence="1">
    <location>
        <begin position="55"/>
        <end position="85"/>
    </location>
</feature>